<keyword evidence="3" id="KW-1185">Reference proteome</keyword>
<sequence>MSLVIVGIGGPSSSGKTTVARALHLLLPKATLIHLDDFYYPDDQIPNDHTHNVANWDCPEAIDWEKFSNYIKELRKSDGANLPVKSLEMDTPLKLDEKDVAELKPAVDAFLELISGKRLIFVEGFMLFHDEAILLLFDKKLFFHGPHDVLKDRRESRPGYQTVDGFWEDPPNYFDNIVWPEYKRTHKHLFENEDVESKLTEQSKQLGIADFNNDGTSNLLHMTRWALQQMSL</sequence>
<reference evidence="2 3" key="1">
    <citation type="submission" date="2018-03" db="EMBL/GenBank/DDBJ databases">
        <title>Candida pseudohaemulonii genome assembly and annotation.</title>
        <authorList>
            <person name="Munoz J.F."/>
            <person name="Gade L.G."/>
            <person name="Chow N.A."/>
            <person name="Litvintseva A.P."/>
            <person name="Loparev V.N."/>
            <person name="Cuomo C.A."/>
        </authorList>
    </citation>
    <scope>NUCLEOTIDE SEQUENCE [LARGE SCALE GENOMIC DNA]</scope>
    <source>
        <strain evidence="2 3">B12108</strain>
    </source>
</reference>
<dbReference type="EMBL" id="PYFQ01000003">
    <property type="protein sequence ID" value="PSK39459.1"/>
    <property type="molecule type" value="Genomic_DNA"/>
</dbReference>
<dbReference type="RefSeq" id="XP_024714596.1">
    <property type="nucleotide sequence ID" value="XM_024857460.1"/>
</dbReference>
<dbReference type="OrthoDB" id="10041966at2759"/>
<name>A0A2P7YU27_9ASCO</name>
<dbReference type="STRING" id="418784.A0A2P7YU27"/>
<dbReference type="InterPro" id="IPR006083">
    <property type="entry name" value="PRK/URK"/>
</dbReference>
<evidence type="ECO:0000259" key="1">
    <source>
        <dbReference type="Pfam" id="PF00485"/>
    </source>
</evidence>
<evidence type="ECO:0000313" key="2">
    <source>
        <dbReference type="EMBL" id="PSK39459.1"/>
    </source>
</evidence>
<dbReference type="GeneID" id="36565462"/>
<dbReference type="Gene3D" id="3.40.50.300">
    <property type="entry name" value="P-loop containing nucleotide triphosphate hydrolases"/>
    <property type="match status" value="1"/>
</dbReference>
<gene>
    <name evidence="2" type="ORF">C7M61_002073</name>
</gene>
<dbReference type="Pfam" id="PF00485">
    <property type="entry name" value="PRK"/>
    <property type="match status" value="1"/>
</dbReference>
<dbReference type="Proteomes" id="UP000241107">
    <property type="component" value="Unassembled WGS sequence"/>
</dbReference>
<feature type="domain" description="Phosphoribulokinase/uridine kinase" evidence="1">
    <location>
        <begin position="5"/>
        <end position="149"/>
    </location>
</feature>
<dbReference type="GO" id="GO:0005524">
    <property type="term" value="F:ATP binding"/>
    <property type="evidence" value="ECO:0007669"/>
    <property type="project" value="InterPro"/>
</dbReference>
<protein>
    <recommendedName>
        <fullName evidence="1">Phosphoribulokinase/uridine kinase domain-containing protein</fullName>
    </recommendedName>
</protein>
<dbReference type="CDD" id="cd02024">
    <property type="entry name" value="NRK1"/>
    <property type="match status" value="1"/>
</dbReference>
<dbReference type="AlphaFoldDB" id="A0A2P7YU27"/>
<comment type="caution">
    <text evidence="2">The sequence shown here is derived from an EMBL/GenBank/DDBJ whole genome shotgun (WGS) entry which is preliminary data.</text>
</comment>
<dbReference type="SUPFAM" id="SSF52540">
    <property type="entry name" value="P-loop containing nucleoside triphosphate hydrolases"/>
    <property type="match status" value="1"/>
</dbReference>
<dbReference type="VEuPathDB" id="FungiDB:C7M61_002073"/>
<organism evidence="2 3">
    <name type="scientific">Candidozyma pseudohaemuli</name>
    <dbReference type="NCBI Taxonomy" id="418784"/>
    <lineage>
        <taxon>Eukaryota</taxon>
        <taxon>Fungi</taxon>
        <taxon>Dikarya</taxon>
        <taxon>Ascomycota</taxon>
        <taxon>Saccharomycotina</taxon>
        <taxon>Pichiomycetes</taxon>
        <taxon>Metschnikowiaceae</taxon>
        <taxon>Candidozyma</taxon>
    </lineage>
</organism>
<dbReference type="GO" id="GO:0050262">
    <property type="term" value="F:ribosylnicotinamide kinase activity"/>
    <property type="evidence" value="ECO:0007669"/>
    <property type="project" value="EnsemblFungi"/>
</dbReference>
<proteinExistence type="predicted"/>
<accession>A0A2P7YU27</accession>
<dbReference type="PANTHER" id="PTHR10285">
    <property type="entry name" value="URIDINE KINASE"/>
    <property type="match status" value="1"/>
</dbReference>
<dbReference type="GO" id="GO:0034355">
    <property type="term" value="P:NAD+ biosynthetic process via the salvage pathway"/>
    <property type="evidence" value="ECO:0007669"/>
    <property type="project" value="EnsemblFungi"/>
</dbReference>
<dbReference type="InterPro" id="IPR027417">
    <property type="entry name" value="P-loop_NTPase"/>
</dbReference>
<dbReference type="GO" id="GO:0046495">
    <property type="term" value="P:nicotinamide riboside metabolic process"/>
    <property type="evidence" value="ECO:0007669"/>
    <property type="project" value="EnsemblFungi"/>
</dbReference>
<evidence type="ECO:0000313" key="3">
    <source>
        <dbReference type="Proteomes" id="UP000241107"/>
    </source>
</evidence>